<dbReference type="PANTHER" id="PTHR22883:SF43">
    <property type="entry name" value="PALMITOYLTRANSFERASE APP"/>
    <property type="match status" value="1"/>
</dbReference>
<evidence type="ECO:0000256" key="4">
    <source>
        <dbReference type="ARBA" id="ARBA00022692"/>
    </source>
</evidence>
<feature type="transmembrane region" description="Helical" evidence="12">
    <location>
        <begin position="1002"/>
        <end position="1020"/>
    </location>
</feature>
<evidence type="ECO:0000256" key="9">
    <source>
        <dbReference type="ARBA" id="ARBA00023315"/>
    </source>
</evidence>
<evidence type="ECO:0000313" key="15">
    <source>
        <dbReference type="Proteomes" id="UP000078546"/>
    </source>
</evidence>
<evidence type="ECO:0000256" key="8">
    <source>
        <dbReference type="ARBA" id="ARBA00023288"/>
    </source>
</evidence>
<dbReference type="GO" id="GO:0005794">
    <property type="term" value="C:Golgi apparatus"/>
    <property type="evidence" value="ECO:0007669"/>
    <property type="project" value="TreeGrafter"/>
</dbReference>
<dbReference type="Proteomes" id="UP000078546">
    <property type="component" value="Unassembled WGS sequence"/>
</dbReference>
<evidence type="ECO:0000256" key="6">
    <source>
        <dbReference type="ARBA" id="ARBA00023136"/>
    </source>
</evidence>
<evidence type="ECO:0000313" key="14">
    <source>
        <dbReference type="EMBL" id="SBS98124.1"/>
    </source>
</evidence>
<sequence length="1025" mass="120847">FECHETVFKNEINIEQMKIFKRNKSLERANFDKINNVQIYGENKIHCKGFFVSGPAFLTVISSFLMILIPVAIFHAFTSTWLFEKDIYHVPIFNVIFFVLTIFTFFKTSFMDPGIIPRQKSVLNVYDAIVQQYRETQPPRQKEVLINGNFYKLKYCYTCNIYRGVRTVHCSICDNCVEKFDHHCPWVGNCIGVRNYKYFVYFVFNLYILICITLGASIYKLTVCINNLSDEGYNTEKIFIHIWKMATDSIILIIYTILTLWFVIGLLCYHIYTIVTNQTTYEQIKTFYQNDNPFNIGVLNNIKEILFTKTRPSYINFSNPQLQIVDEKSLHHVLVLSDKSIHKEEEMFAYYSSHESKKKYRSIMSTKVRRSLDSNLFKKSKEFYSYNSFDSKSRIKTYNVKKKRKKEKCIEDCDMAKLSIISNKAIEKATHFKYDKNKNSKISKLKLSKVNKYSYVEVNNDIEESNNYQDKLIINLNNTVGSLYIRNDLTTTNSTNNEIGSDFCNESKTSYIDDEIDVEEFYDHQFGDIIETRRKKNDNNYIIVIKNWEKENETYKNKYKINKITKEDTIYTIGNDSSRIRRKPLEYETKINCFNNLIHVKKKKEYPIIYKKKFPFIRKFKNKSETYYVVRYASAKNKNIASFDTQHIPCEQPNEEWQVQSVSNANAMGKPNDMRKSKNCQSESNKKNKINYLKKIFETDSHHTNYDDNANKLKSCSNGNSYQSDSCVNTQISEMTILKQRRKNWMDLQRDVIISLYNYNTRGKKGKYSDYNEKEFDSSIKKKMGCSNDSCHGSNSGVIDGSTYGSNGGNKRGERHIAKNNSGNGTDKHRRNKRNNNGGNSCNSSNYKHRDAAQKNMDETRNKCDRRFSTSHLSGIDSSELENFSRICELRYAKMYKWKCKRIRKKILRREKIKLLIKSHKKMHLYYNKKNCSSDKLTNFYKNNDELTSMCKDANFYFTRIESTNKIDNLELFNYLIHKHKYKHKLDKNRLDIKKKSKASKFFYFFTSFALIINCINIPANNDND</sequence>
<keyword evidence="3 14" id="KW-0808">Transferase</keyword>
<feature type="transmembrane region" description="Helical" evidence="12">
    <location>
        <begin position="50"/>
        <end position="75"/>
    </location>
</feature>
<reference evidence="15" key="1">
    <citation type="submission" date="2016-05" db="EMBL/GenBank/DDBJ databases">
        <authorList>
            <person name="Naeem Raeece"/>
        </authorList>
    </citation>
    <scope>NUCLEOTIDE SEQUENCE [LARGE SCALE GENOMIC DNA]</scope>
</reference>
<dbReference type="EC" id="2.3.1.225" evidence="2"/>
<dbReference type="EMBL" id="FLQV01000793">
    <property type="protein sequence ID" value="SBS98124.1"/>
    <property type="molecule type" value="Genomic_DNA"/>
</dbReference>
<evidence type="ECO:0000256" key="11">
    <source>
        <dbReference type="SAM" id="MobiDB-lite"/>
    </source>
</evidence>
<gene>
    <name evidence="14" type="ORF">POVCU1_043680</name>
</gene>
<evidence type="ECO:0000256" key="2">
    <source>
        <dbReference type="ARBA" id="ARBA00012210"/>
    </source>
</evidence>
<organism evidence="14 15">
    <name type="scientific">Plasmodium ovale curtisi</name>
    <dbReference type="NCBI Taxonomy" id="864141"/>
    <lineage>
        <taxon>Eukaryota</taxon>
        <taxon>Sar</taxon>
        <taxon>Alveolata</taxon>
        <taxon>Apicomplexa</taxon>
        <taxon>Aconoidasida</taxon>
        <taxon>Haemosporida</taxon>
        <taxon>Plasmodiidae</taxon>
        <taxon>Plasmodium</taxon>
        <taxon>Plasmodium (Plasmodium)</taxon>
    </lineage>
</organism>
<dbReference type="PROSITE" id="PS50216">
    <property type="entry name" value="DHHC"/>
    <property type="match status" value="1"/>
</dbReference>
<keyword evidence="8" id="KW-0449">Lipoprotein</keyword>
<comment type="catalytic activity">
    <reaction evidence="10">
        <text>L-cysteinyl-[protein] + hexadecanoyl-CoA = S-hexadecanoyl-L-cysteinyl-[protein] + CoA</text>
        <dbReference type="Rhea" id="RHEA:36683"/>
        <dbReference type="Rhea" id="RHEA-COMP:10131"/>
        <dbReference type="Rhea" id="RHEA-COMP:11032"/>
        <dbReference type="ChEBI" id="CHEBI:29950"/>
        <dbReference type="ChEBI" id="CHEBI:57287"/>
        <dbReference type="ChEBI" id="CHEBI:57379"/>
        <dbReference type="ChEBI" id="CHEBI:74151"/>
        <dbReference type="EC" id="2.3.1.225"/>
    </reaction>
</comment>
<feature type="region of interest" description="Disordered" evidence="11">
    <location>
        <begin position="797"/>
        <end position="860"/>
    </location>
</feature>
<feature type="transmembrane region" description="Helical" evidence="12">
    <location>
        <begin position="250"/>
        <end position="275"/>
    </location>
</feature>
<evidence type="ECO:0000259" key="13">
    <source>
        <dbReference type="Pfam" id="PF01529"/>
    </source>
</evidence>
<dbReference type="InterPro" id="IPR039859">
    <property type="entry name" value="PFA4/ZDH16/20/ERF2-like"/>
</dbReference>
<evidence type="ECO:0000256" key="10">
    <source>
        <dbReference type="ARBA" id="ARBA00048048"/>
    </source>
</evidence>
<proteinExistence type="predicted"/>
<protein>
    <recommendedName>
        <fullName evidence="2">protein S-acyltransferase</fullName>
        <ecNumber evidence="2">2.3.1.225</ecNumber>
    </recommendedName>
</protein>
<keyword evidence="4 12" id="KW-0812">Transmembrane</keyword>
<keyword evidence="7" id="KW-0564">Palmitate</keyword>
<feature type="compositionally biased region" description="Low complexity" evidence="11">
    <location>
        <begin position="835"/>
        <end position="846"/>
    </location>
</feature>
<accession>A0A1A8WYS6</accession>
<dbReference type="PANTHER" id="PTHR22883">
    <property type="entry name" value="ZINC FINGER DHHC DOMAIN CONTAINING PROTEIN"/>
    <property type="match status" value="1"/>
</dbReference>
<evidence type="ECO:0000256" key="3">
    <source>
        <dbReference type="ARBA" id="ARBA00022679"/>
    </source>
</evidence>
<dbReference type="GO" id="GO:0019706">
    <property type="term" value="F:protein-cysteine S-palmitoyltransferase activity"/>
    <property type="evidence" value="ECO:0007669"/>
    <property type="project" value="UniProtKB-EC"/>
</dbReference>
<evidence type="ECO:0000256" key="5">
    <source>
        <dbReference type="ARBA" id="ARBA00022989"/>
    </source>
</evidence>
<feature type="compositionally biased region" description="Basic and acidic residues" evidence="11">
    <location>
        <begin position="848"/>
        <end position="860"/>
    </location>
</feature>
<feature type="transmembrane region" description="Helical" evidence="12">
    <location>
        <begin position="198"/>
        <end position="219"/>
    </location>
</feature>
<dbReference type="InterPro" id="IPR001594">
    <property type="entry name" value="Palmitoyltrfase_DHHC"/>
</dbReference>
<comment type="subcellular location">
    <subcellularLocation>
        <location evidence="1">Endomembrane system</location>
        <topology evidence="1">Multi-pass membrane protein</topology>
    </subcellularLocation>
</comment>
<feature type="domain" description="Palmitoyltransferase DHHC" evidence="13">
    <location>
        <begin position="150"/>
        <end position="285"/>
    </location>
</feature>
<name>A0A1A8WYS6_PLAOA</name>
<keyword evidence="9" id="KW-0012">Acyltransferase</keyword>
<dbReference type="GO" id="GO:0006612">
    <property type="term" value="P:protein targeting to membrane"/>
    <property type="evidence" value="ECO:0007669"/>
    <property type="project" value="TreeGrafter"/>
</dbReference>
<feature type="transmembrane region" description="Helical" evidence="12">
    <location>
        <begin position="87"/>
        <end position="106"/>
    </location>
</feature>
<dbReference type="AlphaFoldDB" id="A0A1A8WYS6"/>
<keyword evidence="5 12" id="KW-1133">Transmembrane helix</keyword>
<keyword evidence="6 12" id="KW-0472">Membrane</keyword>
<dbReference type="Pfam" id="PF01529">
    <property type="entry name" value="DHHC"/>
    <property type="match status" value="1"/>
</dbReference>
<evidence type="ECO:0000256" key="12">
    <source>
        <dbReference type="SAM" id="Phobius"/>
    </source>
</evidence>
<feature type="non-terminal residue" evidence="14">
    <location>
        <position position="1"/>
    </location>
</feature>
<evidence type="ECO:0000256" key="7">
    <source>
        <dbReference type="ARBA" id="ARBA00023139"/>
    </source>
</evidence>
<evidence type="ECO:0000256" key="1">
    <source>
        <dbReference type="ARBA" id="ARBA00004127"/>
    </source>
</evidence>
<dbReference type="GO" id="GO:0005783">
    <property type="term" value="C:endoplasmic reticulum"/>
    <property type="evidence" value="ECO:0007669"/>
    <property type="project" value="TreeGrafter"/>
</dbReference>